<evidence type="ECO:0008006" key="2">
    <source>
        <dbReference type="Google" id="ProtNLM"/>
    </source>
</evidence>
<reference evidence="1" key="1">
    <citation type="journal article" date="2015" name="Nature">
        <title>Complex archaea that bridge the gap between prokaryotes and eukaryotes.</title>
        <authorList>
            <person name="Spang A."/>
            <person name="Saw J.H."/>
            <person name="Jorgensen S.L."/>
            <person name="Zaremba-Niedzwiedzka K."/>
            <person name="Martijn J."/>
            <person name="Lind A.E."/>
            <person name="van Eijk R."/>
            <person name="Schleper C."/>
            <person name="Guy L."/>
            <person name="Ettema T.J."/>
        </authorList>
    </citation>
    <scope>NUCLEOTIDE SEQUENCE</scope>
</reference>
<protein>
    <recommendedName>
        <fullName evidence="2">F5/8 type C domain-containing protein</fullName>
    </recommendedName>
</protein>
<proteinExistence type="predicted"/>
<organism evidence="1">
    <name type="scientific">marine sediment metagenome</name>
    <dbReference type="NCBI Taxonomy" id="412755"/>
    <lineage>
        <taxon>unclassified sequences</taxon>
        <taxon>metagenomes</taxon>
        <taxon>ecological metagenomes</taxon>
    </lineage>
</organism>
<comment type="caution">
    <text evidence="1">The sequence shown here is derived from an EMBL/GenBank/DDBJ whole genome shotgun (WGS) entry which is preliminary data.</text>
</comment>
<name>A0A0F9UXV6_9ZZZZ</name>
<sequence>MPQSQAPQNVVLLDAVTAAVASRAVNPDGRIYLTWQYKTTGSPTGVNIRLEGSLDGTNWEVVGTAQTDTSGMLVYSTTAIPLSFTRIQLITLTGGTNPTVTARLLTS</sequence>
<gene>
    <name evidence="1" type="ORF">LCGC14_0552560</name>
</gene>
<dbReference type="EMBL" id="LAZR01000763">
    <property type="protein sequence ID" value="KKN58443.1"/>
    <property type="molecule type" value="Genomic_DNA"/>
</dbReference>
<evidence type="ECO:0000313" key="1">
    <source>
        <dbReference type="EMBL" id="KKN58443.1"/>
    </source>
</evidence>
<dbReference type="AlphaFoldDB" id="A0A0F9UXV6"/>
<accession>A0A0F9UXV6</accession>